<dbReference type="AlphaFoldDB" id="A0A2N3VHM7"/>
<dbReference type="EMBL" id="PJMW01000002">
    <property type="protein sequence ID" value="PKV81137.1"/>
    <property type="molecule type" value="Genomic_DNA"/>
</dbReference>
<organism evidence="3 4">
    <name type="scientific">Nocardia fluminea</name>
    <dbReference type="NCBI Taxonomy" id="134984"/>
    <lineage>
        <taxon>Bacteria</taxon>
        <taxon>Bacillati</taxon>
        <taxon>Actinomycetota</taxon>
        <taxon>Actinomycetes</taxon>
        <taxon>Mycobacteriales</taxon>
        <taxon>Nocardiaceae</taxon>
        <taxon>Nocardia</taxon>
    </lineage>
</organism>
<comment type="caution">
    <text evidence="3">The sequence shown here is derived from an EMBL/GenBank/DDBJ whole genome shotgun (WGS) entry which is preliminary data.</text>
</comment>
<feature type="domain" description="PucR C-terminal helix-turn-helix" evidence="1">
    <location>
        <begin position="315"/>
        <end position="371"/>
    </location>
</feature>
<evidence type="ECO:0000259" key="2">
    <source>
        <dbReference type="Pfam" id="PF14361"/>
    </source>
</evidence>
<dbReference type="Proteomes" id="UP000233766">
    <property type="component" value="Unassembled WGS sequence"/>
</dbReference>
<name>A0A2N3VHM7_9NOCA</name>
<evidence type="ECO:0000313" key="3">
    <source>
        <dbReference type="EMBL" id="PKV81137.1"/>
    </source>
</evidence>
<evidence type="ECO:0000259" key="1">
    <source>
        <dbReference type="Pfam" id="PF13556"/>
    </source>
</evidence>
<dbReference type="InterPro" id="IPR025736">
    <property type="entry name" value="PucR_C-HTH_dom"/>
</dbReference>
<reference evidence="3 4" key="1">
    <citation type="submission" date="2017-12" db="EMBL/GenBank/DDBJ databases">
        <title>Sequencing the genomes of 1000 Actinobacteria strains.</title>
        <authorList>
            <person name="Klenk H.-P."/>
        </authorList>
    </citation>
    <scope>NUCLEOTIDE SEQUENCE [LARGE SCALE GENOMIC DNA]</scope>
    <source>
        <strain evidence="3 4">DSM 44489</strain>
    </source>
</reference>
<dbReference type="PANTHER" id="PTHR33744">
    <property type="entry name" value="CARBOHYDRATE DIACID REGULATOR"/>
    <property type="match status" value="1"/>
</dbReference>
<dbReference type="PANTHER" id="PTHR33744:SF1">
    <property type="entry name" value="DNA-BINDING TRANSCRIPTIONAL ACTIVATOR ADER"/>
    <property type="match status" value="1"/>
</dbReference>
<sequence length="386" mass="41364">MLALGLGATTPAAGLPDDHFSGEVLPAIYACGRAMLFALGENRDLTRAEVETFVAPVAERHAEDRFPLSILIEAIHGSAQAVLAAAAALAQPTEINELVAISSRALVLLMHINVVVTESYNDVEHSIYNAERAARRELCLALLRGQPTDELAARAATPVTDQYTVLAIQTVPDDQPGPTADLLARRRMRILHRALETLTNGTGLVTFDGANGIALLPEDADPNSTAALHAAMAADLAEQFGKPVFLANRVTVARADLPGAAEEVAELATLARLLGRPTGLYRIQDLLLEYQLTRPGPSRDQLAGLIAPLLSAPHLLEALEAHLRFGVDRKSASKYLHVHPNTFTYRLSRIGELTGMSPTDPNESRILAASLTIHHMYPPPVVAATQ</sequence>
<dbReference type="InterPro" id="IPR051448">
    <property type="entry name" value="CdaR-like_regulators"/>
</dbReference>
<dbReference type="InterPro" id="IPR042070">
    <property type="entry name" value="PucR_C-HTH_sf"/>
</dbReference>
<gene>
    <name evidence="3" type="ORF">ATK86_5597</name>
</gene>
<dbReference type="Pfam" id="PF13556">
    <property type="entry name" value="HTH_30"/>
    <property type="match status" value="1"/>
</dbReference>
<dbReference type="Pfam" id="PF14361">
    <property type="entry name" value="RsbRD_N"/>
    <property type="match status" value="1"/>
</dbReference>
<dbReference type="InterPro" id="IPR025751">
    <property type="entry name" value="RsbRD_N_dom"/>
</dbReference>
<evidence type="ECO:0000313" key="4">
    <source>
        <dbReference type="Proteomes" id="UP000233766"/>
    </source>
</evidence>
<proteinExistence type="predicted"/>
<accession>A0A2N3VHM7</accession>
<keyword evidence="4" id="KW-1185">Reference proteome</keyword>
<dbReference type="Gene3D" id="1.10.10.2840">
    <property type="entry name" value="PucR C-terminal helix-turn-helix domain"/>
    <property type="match status" value="1"/>
</dbReference>
<protein>
    <submittedName>
        <fullName evidence="3">PucR-like helix-turn-helix protein</fullName>
    </submittedName>
</protein>
<feature type="domain" description="RsbT co-antagonist protein RsbRD N-terminal" evidence="2">
    <location>
        <begin position="7"/>
        <end position="135"/>
    </location>
</feature>